<dbReference type="GO" id="GO:0005524">
    <property type="term" value="F:ATP binding"/>
    <property type="evidence" value="ECO:0007669"/>
    <property type="project" value="InterPro"/>
</dbReference>
<dbReference type="EMBL" id="CACRUB010000031">
    <property type="protein sequence ID" value="VYU28312.1"/>
    <property type="molecule type" value="Genomic_DNA"/>
</dbReference>
<gene>
    <name evidence="2" type="ORF">FPLFYP42_01810</name>
</gene>
<feature type="domain" description="ATPase dynein-related AAA" evidence="1">
    <location>
        <begin position="301"/>
        <end position="347"/>
    </location>
</feature>
<dbReference type="Gene3D" id="3.40.50.300">
    <property type="entry name" value="P-loop containing nucleotide triphosphate hydrolases"/>
    <property type="match status" value="1"/>
</dbReference>
<dbReference type="InterPro" id="IPR011704">
    <property type="entry name" value="ATPase_dyneun-rel_AAA"/>
</dbReference>
<dbReference type="InterPro" id="IPR027417">
    <property type="entry name" value="P-loop_NTPase"/>
</dbReference>
<dbReference type="AlphaFoldDB" id="A0A6N3DJ04"/>
<dbReference type="Pfam" id="PF07728">
    <property type="entry name" value="AAA_5"/>
    <property type="match status" value="1"/>
</dbReference>
<dbReference type="GO" id="GO:0016887">
    <property type="term" value="F:ATP hydrolysis activity"/>
    <property type="evidence" value="ECO:0007669"/>
    <property type="project" value="InterPro"/>
</dbReference>
<reference evidence="2" key="1">
    <citation type="submission" date="2019-11" db="EMBL/GenBank/DDBJ databases">
        <authorList>
            <person name="Feng L."/>
        </authorList>
    </citation>
    <scope>NUCLEOTIDE SEQUENCE</scope>
    <source>
        <strain evidence="2">FplautiiLFYP42</strain>
    </source>
</reference>
<name>A0A6N3DJ04_FLAPL</name>
<evidence type="ECO:0000313" key="2">
    <source>
        <dbReference type="EMBL" id="VYU28312.1"/>
    </source>
</evidence>
<proteinExistence type="predicted"/>
<organism evidence="2">
    <name type="scientific">Flavonifractor plautii</name>
    <name type="common">Fusobacterium plautii</name>
    <dbReference type="NCBI Taxonomy" id="292800"/>
    <lineage>
        <taxon>Bacteria</taxon>
        <taxon>Bacillati</taxon>
        <taxon>Bacillota</taxon>
        <taxon>Clostridia</taxon>
        <taxon>Eubacteriales</taxon>
        <taxon>Oscillospiraceae</taxon>
        <taxon>Flavonifractor</taxon>
    </lineage>
</organism>
<accession>A0A6N3DJ04</accession>
<evidence type="ECO:0000259" key="1">
    <source>
        <dbReference type="Pfam" id="PF07728"/>
    </source>
</evidence>
<sequence>MGRGKLFEAWSFRLAQPAPFDDPQYSGAKGVGLSRYNTAGSARKATLHAPTMRALLAYAKLVSACESGAYVEDLGAIGHQDSTYRIAEYCSASKRDCVVFTPNTGKFIVSQFPNGSDTPAPYSVGAGSGSGTALLFCLMPVLEEDDEFRTYFAHFRELMDAGWTEMDDAFETALLLCDNVYRRIENAKGVGKAGVNLAIPTTGNIPTLSRLAIDAGTYTPTGVVYGEFQVVKAGTGVSQSAVAYKAGDFSGHYQLSQRTLSAREESMVPSLPDWYIIPKEVVRVCEHAQITTKTSQPMRNFMFRGEAGTGKTMGAQAIAAGLHLPYTMMTCSANTEISDLIGQFIPDGGSDPGQSEMGELPTISDIVMHPPSVYKMLTGEYDEEKTEDDVLQKLVEIAVGRLAAKEEHHGQRIRYVDTPLVEAIRYGYVLELQERATRS</sequence>
<dbReference type="SUPFAM" id="SSF52540">
    <property type="entry name" value="P-loop containing nucleoside triphosphate hydrolases"/>
    <property type="match status" value="1"/>
</dbReference>
<protein>
    <submittedName>
        <fullName evidence="2">AAA domain (Dynein-related subfamily)</fullName>
    </submittedName>
</protein>
<dbReference type="RefSeq" id="WP_156621521.1">
    <property type="nucleotide sequence ID" value="NZ_CACRUB010000031.1"/>
</dbReference>